<evidence type="ECO:0000259" key="6">
    <source>
        <dbReference type="PROSITE" id="PS50093"/>
    </source>
</evidence>
<keyword evidence="2" id="KW-0812">Transmembrane</keyword>
<dbReference type="CDD" id="cd00146">
    <property type="entry name" value="PKD"/>
    <property type="match status" value="3"/>
</dbReference>
<evidence type="ECO:0000256" key="1">
    <source>
        <dbReference type="ARBA" id="ARBA00004141"/>
    </source>
</evidence>
<dbReference type="AlphaFoldDB" id="X1B520"/>
<evidence type="ECO:0000256" key="2">
    <source>
        <dbReference type="ARBA" id="ARBA00022692"/>
    </source>
</evidence>
<name>X1B520_9ZZZZ</name>
<comment type="subcellular location">
    <subcellularLocation>
        <location evidence="1">Membrane</location>
        <topology evidence="1">Multi-pass membrane protein</topology>
    </subcellularLocation>
</comment>
<dbReference type="GO" id="GO:0006816">
    <property type="term" value="P:calcium ion transport"/>
    <property type="evidence" value="ECO:0007669"/>
    <property type="project" value="TreeGrafter"/>
</dbReference>
<evidence type="ECO:0000256" key="5">
    <source>
        <dbReference type="ARBA" id="ARBA00023136"/>
    </source>
</evidence>
<sequence length="276" mass="30680">TSFVWDFGDETAGKGQKTSHIYVKSGTYMVSLVVTDDAGAVSQPKCEVPVIVNYQPRVDFSVRSLSLNRVLQSLDAIEFIDESYDPDGEIVAWCWGFGDGEFGEGHTALHTYRHSGEYIIALTVIDDNGETASQTQSLRIENRLPVARFDFAPKIPNEGEQVTFDASVSYDEDGAVVRYEWDFNTDGLIDICTEQPTVSYTFPKGGEFEVSLRVIDAEGATSYPFSTMIDVNWKPIAAFRATSFSLNELEEVSFTDCSRDPGGAIEMWRWDFGDGT</sequence>
<protein>
    <recommendedName>
        <fullName evidence="6">PKD domain-containing protein</fullName>
    </recommendedName>
</protein>
<accession>X1B520</accession>
<dbReference type="PANTHER" id="PTHR46730">
    <property type="entry name" value="POLYCYSTIN-1"/>
    <property type="match status" value="1"/>
</dbReference>
<gene>
    <name evidence="7" type="ORF">S01H4_48253</name>
</gene>
<dbReference type="EMBL" id="BART01027183">
    <property type="protein sequence ID" value="GAG90819.1"/>
    <property type="molecule type" value="Genomic_DNA"/>
</dbReference>
<reference evidence="7" key="1">
    <citation type="journal article" date="2014" name="Front. Microbiol.">
        <title>High frequency of phylogenetically diverse reductive dehalogenase-homologous genes in deep subseafloor sedimentary metagenomes.</title>
        <authorList>
            <person name="Kawai M."/>
            <person name="Futagami T."/>
            <person name="Toyoda A."/>
            <person name="Takaki Y."/>
            <person name="Nishi S."/>
            <person name="Hori S."/>
            <person name="Arai W."/>
            <person name="Tsubouchi T."/>
            <person name="Morono Y."/>
            <person name="Uchiyama I."/>
            <person name="Ito T."/>
            <person name="Fujiyama A."/>
            <person name="Inagaki F."/>
            <person name="Takami H."/>
        </authorList>
    </citation>
    <scope>NUCLEOTIDE SEQUENCE</scope>
    <source>
        <strain evidence="7">Expedition CK06-06</strain>
    </source>
</reference>
<dbReference type="InterPro" id="IPR013783">
    <property type="entry name" value="Ig-like_fold"/>
</dbReference>
<evidence type="ECO:0000313" key="7">
    <source>
        <dbReference type="EMBL" id="GAG90819.1"/>
    </source>
</evidence>
<dbReference type="Gene3D" id="2.60.40.10">
    <property type="entry name" value="Immunoglobulins"/>
    <property type="match status" value="4"/>
</dbReference>
<dbReference type="SUPFAM" id="SSF49299">
    <property type="entry name" value="PKD domain"/>
    <property type="match status" value="4"/>
</dbReference>
<keyword evidence="4" id="KW-1133">Transmembrane helix</keyword>
<dbReference type="InterPro" id="IPR000601">
    <property type="entry name" value="PKD_dom"/>
</dbReference>
<organism evidence="7">
    <name type="scientific">marine sediment metagenome</name>
    <dbReference type="NCBI Taxonomy" id="412755"/>
    <lineage>
        <taxon>unclassified sequences</taxon>
        <taxon>metagenomes</taxon>
        <taxon>ecological metagenomes</taxon>
    </lineage>
</organism>
<feature type="domain" description="PKD" evidence="6">
    <location>
        <begin position="81"/>
        <end position="141"/>
    </location>
</feature>
<feature type="non-terminal residue" evidence="7">
    <location>
        <position position="276"/>
    </location>
</feature>
<keyword evidence="5" id="KW-0472">Membrane</keyword>
<dbReference type="PANTHER" id="PTHR46730:SF1">
    <property type="entry name" value="PLAT DOMAIN-CONTAINING PROTEIN"/>
    <property type="match status" value="1"/>
</dbReference>
<evidence type="ECO:0000256" key="3">
    <source>
        <dbReference type="ARBA" id="ARBA00022737"/>
    </source>
</evidence>
<feature type="domain" description="PKD" evidence="6">
    <location>
        <begin position="145"/>
        <end position="221"/>
    </location>
</feature>
<dbReference type="Pfam" id="PF18911">
    <property type="entry name" value="PKD_4"/>
    <property type="match status" value="3"/>
</dbReference>
<dbReference type="GO" id="GO:0005886">
    <property type="term" value="C:plasma membrane"/>
    <property type="evidence" value="ECO:0007669"/>
    <property type="project" value="TreeGrafter"/>
</dbReference>
<dbReference type="InterPro" id="IPR035986">
    <property type="entry name" value="PKD_dom_sf"/>
</dbReference>
<dbReference type="InterPro" id="IPR022409">
    <property type="entry name" value="PKD/Chitinase_dom"/>
</dbReference>
<keyword evidence="3" id="KW-0677">Repeat</keyword>
<evidence type="ECO:0000256" key="4">
    <source>
        <dbReference type="ARBA" id="ARBA00022989"/>
    </source>
</evidence>
<proteinExistence type="predicted"/>
<comment type="caution">
    <text evidence="7">The sequence shown here is derived from an EMBL/GenBank/DDBJ whole genome shotgun (WGS) entry which is preliminary data.</text>
</comment>
<feature type="non-terminal residue" evidence="7">
    <location>
        <position position="1"/>
    </location>
</feature>
<dbReference type="PROSITE" id="PS50093">
    <property type="entry name" value="PKD"/>
    <property type="match status" value="3"/>
</dbReference>
<dbReference type="SMART" id="SM00089">
    <property type="entry name" value="PKD"/>
    <property type="match status" value="3"/>
</dbReference>
<feature type="domain" description="PKD" evidence="6">
    <location>
        <begin position="1"/>
        <end position="42"/>
    </location>
</feature>
<dbReference type="GO" id="GO:0005261">
    <property type="term" value="F:monoatomic cation channel activity"/>
    <property type="evidence" value="ECO:0007669"/>
    <property type="project" value="TreeGrafter"/>
</dbReference>